<dbReference type="InterPro" id="IPR002347">
    <property type="entry name" value="SDR_fam"/>
</dbReference>
<reference evidence="4" key="1">
    <citation type="submission" date="2015-10" db="EMBL/GenBank/DDBJ databases">
        <authorList>
            <person name="Gilbert D.G."/>
        </authorList>
    </citation>
    <scope>NUCLEOTIDE SEQUENCE</scope>
    <source>
        <strain evidence="4">Phyl III-seqv23</strain>
    </source>
</reference>
<dbReference type="AlphaFoldDB" id="A0A0S4V027"/>
<dbReference type="Gene3D" id="3.40.50.720">
    <property type="entry name" value="NAD(P)-binding Rossmann-like Domain"/>
    <property type="match status" value="1"/>
</dbReference>
<dbReference type="PRINTS" id="PR00080">
    <property type="entry name" value="SDRFAMILY"/>
</dbReference>
<dbReference type="EC" id="1.1.1.-" evidence="4"/>
<evidence type="ECO:0000313" key="4">
    <source>
        <dbReference type="EMBL" id="CUV27899.1"/>
    </source>
</evidence>
<dbReference type="PRINTS" id="PR00081">
    <property type="entry name" value="GDHRDH"/>
</dbReference>
<dbReference type="EMBL" id="LN899824">
    <property type="protein sequence ID" value="CUV27899.1"/>
    <property type="molecule type" value="Genomic_DNA"/>
</dbReference>
<name>A0A0S4V027_RALSL</name>
<dbReference type="Pfam" id="PF00106">
    <property type="entry name" value="adh_short"/>
    <property type="match status" value="1"/>
</dbReference>
<dbReference type="GO" id="GO:0016491">
    <property type="term" value="F:oxidoreductase activity"/>
    <property type="evidence" value="ECO:0007669"/>
    <property type="project" value="UniProtKB-KW"/>
</dbReference>
<gene>
    <name evidence="4" type="ORF">RUN1985_v1_150008</name>
</gene>
<dbReference type="PANTHER" id="PTHR44196:SF1">
    <property type="entry name" value="DEHYDROGENASE_REDUCTASE SDR FAMILY MEMBER 7B"/>
    <property type="match status" value="1"/>
</dbReference>
<accession>A0A0S4V027</accession>
<dbReference type="SUPFAM" id="SSF51735">
    <property type="entry name" value="NAD(P)-binding Rossmann-fold domains"/>
    <property type="match status" value="1"/>
</dbReference>
<dbReference type="NCBIfam" id="NF005437">
    <property type="entry name" value="PRK07024.1"/>
    <property type="match status" value="1"/>
</dbReference>
<evidence type="ECO:0000256" key="2">
    <source>
        <dbReference type="ARBA" id="ARBA00023002"/>
    </source>
</evidence>
<proteinExistence type="inferred from homology"/>
<dbReference type="GO" id="GO:0016020">
    <property type="term" value="C:membrane"/>
    <property type="evidence" value="ECO:0007669"/>
    <property type="project" value="TreeGrafter"/>
</dbReference>
<sequence>MEGRVRSLSPGRDTVAHARLRAGFFCGRPPGRFVEKESRMSQIVFITGASSGIGQALARQYAARGATLGLVARRVDALHGFVQTLPAGIAVRCYAADVRDARSMHDAASAFMAVAGVPDVVIANAGISVGTDLREAGDLPAFAAVMETNWMGVLHTLQPFVGPMLARAEPGRPGGTLVGIASVAGVRGLPGAAAYSASKAAVIKLMESLRVEFSPKRRPGLRVVTLAPGYIRTPMTEHNPYPMPFLMPADRFAERAVQAIDRGARFKVLPWQMGVVAGLLHVLPRWLYDFAFAHAPRKPRNPGIS</sequence>
<evidence type="ECO:0000256" key="3">
    <source>
        <dbReference type="RuleBase" id="RU000363"/>
    </source>
</evidence>
<dbReference type="PANTHER" id="PTHR44196">
    <property type="entry name" value="DEHYDROGENASE/REDUCTASE SDR FAMILY MEMBER 7B"/>
    <property type="match status" value="1"/>
</dbReference>
<comment type="similarity">
    <text evidence="1 3">Belongs to the short-chain dehydrogenases/reductases (SDR) family.</text>
</comment>
<keyword evidence="2 4" id="KW-0560">Oxidoreductase</keyword>
<protein>
    <submittedName>
        <fullName evidence="4">Oxidoreductase, short-chain dehydrogenase/reductase family</fullName>
        <ecNumber evidence="4">1.1.1.-</ecNumber>
    </submittedName>
</protein>
<dbReference type="InterPro" id="IPR036291">
    <property type="entry name" value="NAD(P)-bd_dom_sf"/>
</dbReference>
<evidence type="ECO:0000256" key="1">
    <source>
        <dbReference type="ARBA" id="ARBA00006484"/>
    </source>
</evidence>
<organism evidence="4">
    <name type="scientific">Ralstonia solanacearum</name>
    <name type="common">Pseudomonas solanacearum</name>
    <dbReference type="NCBI Taxonomy" id="305"/>
    <lineage>
        <taxon>Bacteria</taxon>
        <taxon>Pseudomonadati</taxon>
        <taxon>Pseudomonadota</taxon>
        <taxon>Betaproteobacteria</taxon>
        <taxon>Burkholderiales</taxon>
        <taxon>Burkholderiaceae</taxon>
        <taxon>Ralstonia</taxon>
        <taxon>Ralstonia solanacearum species complex</taxon>
    </lineage>
</organism>